<gene>
    <name evidence="2" type="ORF">FUSPEROL_02085</name>
</gene>
<comment type="caution">
    <text evidence="2">The sequence shown here is derived from an EMBL/GenBank/DDBJ whole genome shotgun (WGS) entry which is preliminary data.</text>
</comment>
<accession>D4CXC4</accession>
<proteinExistence type="predicted"/>
<evidence type="ECO:0000313" key="2">
    <source>
        <dbReference type="EMBL" id="EFE86044.1"/>
    </source>
</evidence>
<feature type="signal peptide" evidence="1">
    <location>
        <begin position="1"/>
        <end position="18"/>
    </location>
</feature>
<evidence type="ECO:0008006" key="4">
    <source>
        <dbReference type="Google" id="ProtNLM"/>
    </source>
</evidence>
<dbReference type="Proteomes" id="UP000003748">
    <property type="component" value="Unassembled WGS sequence"/>
</dbReference>
<sequence length="78" mass="8931">MKKLMLILILLLSVASFAETYVKVYELSYAISYSKKIKTNEKIINDAIKEEYDRYKAKVVSVSVVGNGMNAVYILFEK</sequence>
<name>D4CXC4_9FUSO</name>
<dbReference type="GeneID" id="78420263"/>
<feature type="chain" id="PRO_5003055073" description="YdgH/BhsA/McbA-like domain-containing protein" evidence="1">
    <location>
        <begin position="19"/>
        <end position="78"/>
    </location>
</feature>
<dbReference type="STRING" id="546275.FUSPEROL_02085"/>
<dbReference type="HOGENOM" id="CLU_2616924_0_0_0"/>
<organism evidence="2 3">
    <name type="scientific">Fusobacterium periodonticum ATCC 33693</name>
    <dbReference type="NCBI Taxonomy" id="546275"/>
    <lineage>
        <taxon>Bacteria</taxon>
        <taxon>Fusobacteriati</taxon>
        <taxon>Fusobacteriota</taxon>
        <taxon>Fusobacteriia</taxon>
        <taxon>Fusobacteriales</taxon>
        <taxon>Fusobacteriaceae</taxon>
        <taxon>Fusobacterium</taxon>
    </lineage>
</organism>
<dbReference type="AlphaFoldDB" id="D4CXC4"/>
<evidence type="ECO:0000313" key="3">
    <source>
        <dbReference type="Proteomes" id="UP000003748"/>
    </source>
</evidence>
<dbReference type="EMBL" id="ACJY01000099">
    <property type="protein sequence ID" value="EFE86044.1"/>
    <property type="molecule type" value="Genomic_DNA"/>
</dbReference>
<evidence type="ECO:0000256" key="1">
    <source>
        <dbReference type="SAM" id="SignalP"/>
    </source>
</evidence>
<reference evidence="2 3" key="1">
    <citation type="submission" date="2010-02" db="EMBL/GenBank/DDBJ databases">
        <authorList>
            <person name="Weinstock G."/>
            <person name="Sodergren E."/>
            <person name="Clifton S."/>
            <person name="Fulton L."/>
            <person name="Fulton B."/>
            <person name="Courtney L."/>
            <person name="Fronick C."/>
            <person name="Harrison M."/>
            <person name="Strong C."/>
            <person name="Farmer C."/>
            <person name="Delahaunty K."/>
            <person name="Markovic C."/>
            <person name="Hall O."/>
            <person name="Minx P."/>
            <person name="Tomlinson C."/>
            <person name="Mitreva M."/>
            <person name="Nelson J."/>
            <person name="Hou S."/>
            <person name="Wollam A."/>
            <person name="Pepin K.H."/>
            <person name="Johnson M."/>
            <person name="Bhonagiri V."/>
            <person name="Zhang X."/>
            <person name="Suruliraj S."/>
            <person name="Warren W."/>
            <person name="Chinwalla A."/>
            <person name="Mardis E.R."/>
            <person name="Wilson R.K."/>
        </authorList>
    </citation>
    <scope>NUCLEOTIDE SEQUENCE [LARGE SCALE GENOMIC DNA]</scope>
    <source>
        <strain evidence="2 3">ATCC 33693</strain>
    </source>
</reference>
<dbReference type="RefSeq" id="WP_005974784.1">
    <property type="nucleotide sequence ID" value="NZ_GG665898.1"/>
</dbReference>
<keyword evidence="1" id="KW-0732">Signal</keyword>
<protein>
    <recommendedName>
        <fullName evidence="4">YdgH/BhsA/McbA-like domain-containing protein</fullName>
    </recommendedName>
</protein>